<name>A0A212C967_CEREH</name>
<dbReference type="AlphaFoldDB" id="A0A212C967"/>
<evidence type="ECO:0000256" key="1">
    <source>
        <dbReference type="SAM" id="MobiDB-lite"/>
    </source>
</evidence>
<evidence type="ECO:0000313" key="3">
    <source>
        <dbReference type="Proteomes" id="UP000242450"/>
    </source>
</evidence>
<dbReference type="EMBL" id="MKHE01000024">
    <property type="protein sequence ID" value="OWK02520.1"/>
    <property type="molecule type" value="Genomic_DNA"/>
</dbReference>
<accession>A0A212C967</accession>
<proteinExistence type="predicted"/>
<feature type="non-terminal residue" evidence="2">
    <location>
        <position position="1"/>
    </location>
</feature>
<reference evidence="2 3" key="1">
    <citation type="journal article" date="2018" name="Mol. Genet. Genomics">
        <title>The red deer Cervus elaphus genome CerEla1.0: sequencing, annotating, genes, and chromosomes.</title>
        <authorList>
            <person name="Bana N.A."/>
            <person name="Nyiri A."/>
            <person name="Nagy J."/>
            <person name="Frank K."/>
            <person name="Nagy T."/>
            <person name="Steger V."/>
            <person name="Schiller M."/>
            <person name="Lakatos P."/>
            <person name="Sugar L."/>
            <person name="Horn P."/>
            <person name="Barta E."/>
            <person name="Orosz L."/>
        </authorList>
    </citation>
    <scope>NUCLEOTIDE SEQUENCE [LARGE SCALE GENOMIC DNA]</scope>
    <source>
        <strain evidence="2">Hungarian</strain>
    </source>
</reference>
<feature type="region of interest" description="Disordered" evidence="1">
    <location>
        <begin position="1"/>
        <end position="21"/>
    </location>
</feature>
<protein>
    <submittedName>
        <fullName evidence="2">Uncharacterized protein</fullName>
    </submittedName>
</protein>
<keyword evidence="3" id="KW-1185">Reference proteome</keyword>
<gene>
    <name evidence="2" type="ORF">Celaphus_00010701</name>
</gene>
<comment type="caution">
    <text evidence="2">The sequence shown here is derived from an EMBL/GenBank/DDBJ whole genome shotgun (WGS) entry which is preliminary data.</text>
</comment>
<feature type="compositionally biased region" description="Polar residues" evidence="1">
    <location>
        <begin position="10"/>
        <end position="19"/>
    </location>
</feature>
<evidence type="ECO:0000313" key="2">
    <source>
        <dbReference type="EMBL" id="OWK02520.1"/>
    </source>
</evidence>
<organism evidence="2 3">
    <name type="scientific">Cervus elaphus hippelaphus</name>
    <name type="common">European red deer</name>
    <dbReference type="NCBI Taxonomy" id="46360"/>
    <lineage>
        <taxon>Eukaryota</taxon>
        <taxon>Metazoa</taxon>
        <taxon>Chordata</taxon>
        <taxon>Craniata</taxon>
        <taxon>Vertebrata</taxon>
        <taxon>Euteleostomi</taxon>
        <taxon>Mammalia</taxon>
        <taxon>Eutheria</taxon>
        <taxon>Laurasiatheria</taxon>
        <taxon>Artiodactyla</taxon>
        <taxon>Ruminantia</taxon>
        <taxon>Pecora</taxon>
        <taxon>Cervidae</taxon>
        <taxon>Cervinae</taxon>
        <taxon>Cervus</taxon>
    </lineage>
</organism>
<dbReference type="Proteomes" id="UP000242450">
    <property type="component" value="Chromosome 24"/>
</dbReference>
<sequence length="71" mass="7753">RRPGLAELWGSSSEASEQTPACGAGWESSLADVGFLSARFLLGADVREPASYGLQERNFRQFFGLLCDKQN</sequence>